<comment type="caution">
    <text evidence="1">The sequence shown here is derived from an EMBL/GenBank/DDBJ whole genome shotgun (WGS) entry which is preliminary data.</text>
</comment>
<proteinExistence type="predicted"/>
<evidence type="ECO:0000313" key="2">
    <source>
        <dbReference type="Proteomes" id="UP000266673"/>
    </source>
</evidence>
<accession>A0A397VB93</accession>
<keyword evidence="2" id="KW-1185">Reference proteome</keyword>
<gene>
    <name evidence="1" type="ORF">C2G38_2183131</name>
</gene>
<reference evidence="1 2" key="1">
    <citation type="submission" date="2018-06" db="EMBL/GenBank/DDBJ databases">
        <title>Comparative genomics reveals the genomic features of Rhizophagus irregularis, R. cerebriforme, R. diaphanum and Gigaspora rosea, and their symbiotic lifestyle signature.</title>
        <authorList>
            <person name="Morin E."/>
            <person name="San Clemente H."/>
            <person name="Chen E.C.H."/>
            <person name="De La Providencia I."/>
            <person name="Hainaut M."/>
            <person name="Kuo A."/>
            <person name="Kohler A."/>
            <person name="Murat C."/>
            <person name="Tang N."/>
            <person name="Roy S."/>
            <person name="Loubradou J."/>
            <person name="Henrissat B."/>
            <person name="Grigoriev I.V."/>
            <person name="Corradi N."/>
            <person name="Roux C."/>
            <person name="Martin F.M."/>
        </authorList>
    </citation>
    <scope>NUCLEOTIDE SEQUENCE [LARGE SCALE GENOMIC DNA]</scope>
    <source>
        <strain evidence="1 2">DAOM 194757</strain>
    </source>
</reference>
<evidence type="ECO:0000313" key="1">
    <source>
        <dbReference type="EMBL" id="RIB18968.1"/>
    </source>
</evidence>
<sequence>MRAKVVSLYKVYRFDNLPSTFFTKCLPLPADPQDLNETLRYYFPIKEPKALRQFLLYWSELKRYYGLKEKLLAAYFQLSPEKLYLTNSKHLSRTRPFHQAHFSVDSVKEDSINTAIDHLRKLYNFKYLPNDFIKLKPRLPKEPAKIKTSNNSPTP</sequence>
<dbReference type="EMBL" id="QKWP01000504">
    <property type="protein sequence ID" value="RIB18968.1"/>
    <property type="molecule type" value="Genomic_DNA"/>
</dbReference>
<dbReference type="AlphaFoldDB" id="A0A397VB93"/>
<dbReference type="Proteomes" id="UP000266673">
    <property type="component" value="Unassembled WGS sequence"/>
</dbReference>
<name>A0A397VB93_9GLOM</name>
<protein>
    <submittedName>
        <fullName evidence="1">Uncharacterized protein</fullName>
    </submittedName>
</protein>
<organism evidence="1 2">
    <name type="scientific">Gigaspora rosea</name>
    <dbReference type="NCBI Taxonomy" id="44941"/>
    <lineage>
        <taxon>Eukaryota</taxon>
        <taxon>Fungi</taxon>
        <taxon>Fungi incertae sedis</taxon>
        <taxon>Mucoromycota</taxon>
        <taxon>Glomeromycotina</taxon>
        <taxon>Glomeromycetes</taxon>
        <taxon>Diversisporales</taxon>
        <taxon>Gigasporaceae</taxon>
        <taxon>Gigaspora</taxon>
    </lineage>
</organism>